<dbReference type="OrthoDB" id="9794935at2"/>
<protein>
    <recommendedName>
        <fullName evidence="3">Pyridoxamine 5'-phosphate oxidase putative domain-containing protein</fullName>
    </recommendedName>
</protein>
<organism evidence="1 2">
    <name type="scientific">Hungatella hathewayi WAL-18680</name>
    <dbReference type="NCBI Taxonomy" id="742737"/>
    <lineage>
        <taxon>Bacteria</taxon>
        <taxon>Bacillati</taxon>
        <taxon>Bacillota</taxon>
        <taxon>Clostridia</taxon>
        <taxon>Lachnospirales</taxon>
        <taxon>Lachnospiraceae</taxon>
        <taxon>Hungatella</taxon>
    </lineage>
</organism>
<dbReference type="PATRIC" id="fig|742737.3.peg.1919"/>
<proteinExistence type="predicted"/>
<dbReference type="EMBL" id="ADLN01000035">
    <property type="protein sequence ID" value="EHI60116.1"/>
    <property type="molecule type" value="Genomic_DNA"/>
</dbReference>
<dbReference type="PANTHER" id="PTHR34071:SF2">
    <property type="entry name" value="FLAVIN-NUCLEOTIDE-BINDING PROTEIN"/>
    <property type="match status" value="1"/>
</dbReference>
<dbReference type="Gene3D" id="2.30.110.10">
    <property type="entry name" value="Electron Transport, Fmn-binding Protein, Chain A"/>
    <property type="match status" value="1"/>
</dbReference>
<dbReference type="SUPFAM" id="SSF50475">
    <property type="entry name" value="FMN-binding split barrel"/>
    <property type="match status" value="1"/>
</dbReference>
<accession>G5IEG7</accession>
<evidence type="ECO:0000313" key="1">
    <source>
        <dbReference type="EMBL" id="EHI60116.1"/>
    </source>
</evidence>
<dbReference type="AlphaFoldDB" id="G5IEG7"/>
<reference evidence="1 2" key="1">
    <citation type="submission" date="2011-08" db="EMBL/GenBank/DDBJ databases">
        <title>The Genome Sequence of Clostridium hathewayi WAL-18680.</title>
        <authorList>
            <consortium name="The Broad Institute Genome Sequencing Platform"/>
            <person name="Earl A."/>
            <person name="Ward D."/>
            <person name="Feldgarden M."/>
            <person name="Gevers D."/>
            <person name="Finegold S.M."/>
            <person name="Summanen P.H."/>
            <person name="Molitoris D.R."/>
            <person name="Song M."/>
            <person name="Daigneault M."/>
            <person name="Allen-Vercoe E."/>
            <person name="Young S.K."/>
            <person name="Zeng Q."/>
            <person name="Gargeya S."/>
            <person name="Fitzgerald M."/>
            <person name="Haas B."/>
            <person name="Abouelleil A."/>
            <person name="Alvarado L."/>
            <person name="Arachchi H.M."/>
            <person name="Berlin A."/>
            <person name="Brown A."/>
            <person name="Chapman S.B."/>
            <person name="Chen Z."/>
            <person name="Dunbar C."/>
            <person name="Freedman E."/>
            <person name="Gearin G."/>
            <person name="Gellesch M."/>
            <person name="Goldberg J."/>
            <person name="Griggs A."/>
            <person name="Gujja S."/>
            <person name="Heiman D."/>
            <person name="Howarth C."/>
            <person name="Larson L."/>
            <person name="Lui A."/>
            <person name="MacDonald P.J.P."/>
            <person name="Montmayeur A."/>
            <person name="Murphy C."/>
            <person name="Neiman D."/>
            <person name="Pearson M."/>
            <person name="Priest M."/>
            <person name="Roberts A."/>
            <person name="Saif S."/>
            <person name="Shea T."/>
            <person name="Shenoy N."/>
            <person name="Sisk P."/>
            <person name="Stolte C."/>
            <person name="Sykes S."/>
            <person name="Wortman J."/>
            <person name="Nusbaum C."/>
            <person name="Birren B."/>
        </authorList>
    </citation>
    <scope>NUCLEOTIDE SEQUENCE [LARGE SCALE GENOMIC DNA]</scope>
    <source>
        <strain evidence="1 2">WAL-18680</strain>
    </source>
</reference>
<keyword evidence="2" id="KW-1185">Reference proteome</keyword>
<dbReference type="RefSeq" id="WP_006779874.1">
    <property type="nucleotide sequence ID" value="NZ_CP040506.1"/>
</dbReference>
<evidence type="ECO:0008006" key="3">
    <source>
        <dbReference type="Google" id="ProtNLM"/>
    </source>
</evidence>
<evidence type="ECO:0000313" key="2">
    <source>
        <dbReference type="Proteomes" id="UP000005384"/>
    </source>
</evidence>
<dbReference type="HOGENOM" id="CLU_067890_2_2_9"/>
<dbReference type="Proteomes" id="UP000005384">
    <property type="component" value="Unassembled WGS sequence"/>
</dbReference>
<comment type="caution">
    <text evidence="1">The sequence shown here is derived from an EMBL/GenBank/DDBJ whole genome shotgun (WGS) entry which is preliminary data.</text>
</comment>
<dbReference type="PANTHER" id="PTHR34071">
    <property type="entry name" value="5-NITROIMIDAZOLE ANTIBIOTICS RESISTANCE PROTEIN, NIMA-FAMILY-RELATED PROTEIN-RELATED"/>
    <property type="match status" value="1"/>
</dbReference>
<dbReference type="InterPro" id="IPR012349">
    <property type="entry name" value="Split_barrel_FMN-bd"/>
</dbReference>
<sequence length="166" mass="19166">MFREMRRFKQQLPETEMIQILKDGKTAVLGVSGDDGYPYTVPINYVYADGKIYFHQAKSGHKYDSMKRCGKVSLCVIEKDDVVAEEFTAYYRSVIVFGRARILESDEEIFHAAQVLSLKYYNDQDAVEKEIQKAWKALSCVEITIEHMTGKEAIELTRMRTEESQS</sequence>
<name>G5IEG7_9FIRM</name>
<dbReference type="Pfam" id="PF12900">
    <property type="entry name" value="Pyridox_ox_2"/>
    <property type="match status" value="1"/>
</dbReference>
<gene>
    <name evidence="1" type="ORF">HMPREF9473_01894</name>
</gene>
<dbReference type="InterPro" id="IPR024747">
    <property type="entry name" value="Pyridox_Oxase-rel"/>
</dbReference>